<protein>
    <submittedName>
        <fullName evidence="1">Uncharacterized protein</fullName>
    </submittedName>
</protein>
<sequence length="57" mass="6705">MTTKTTIQILKNEIDQLVAQLPDKTVEEKEGIMRQLDRTLNIYNQLRHDPYFNGTNN</sequence>
<name>U6SM59_9BACI</name>
<comment type="caution">
    <text evidence="1">The sequence shown here is derived from an EMBL/GenBank/DDBJ whole genome shotgun (WGS) entry which is preliminary data.</text>
</comment>
<dbReference type="Proteomes" id="UP000017170">
    <property type="component" value="Unassembled WGS sequence"/>
</dbReference>
<proteinExistence type="predicted"/>
<reference evidence="1 2" key="1">
    <citation type="journal article" date="2013" name="Genome Announc.">
        <title>Genome Sequence of the Extreme Obligate Alkaliphile Bacillus marmarensis Strain DSM 21297.</title>
        <authorList>
            <person name="Wernick D.G."/>
            <person name="Choi K.Y."/>
            <person name="Tat C.A."/>
            <person name="Lafontaine Rivera J.G."/>
            <person name="Liao J.C."/>
        </authorList>
    </citation>
    <scope>NUCLEOTIDE SEQUENCE [LARGE SCALE GENOMIC DNA]</scope>
    <source>
        <strain evidence="1 2">DSM 21297</strain>
    </source>
</reference>
<dbReference type="EMBL" id="ATAE01000031">
    <property type="protein sequence ID" value="ERN52814.1"/>
    <property type="molecule type" value="Genomic_DNA"/>
</dbReference>
<evidence type="ECO:0000313" key="1">
    <source>
        <dbReference type="EMBL" id="ERN52814.1"/>
    </source>
</evidence>
<dbReference type="PATRIC" id="fig|1188261.3.peg.2238"/>
<evidence type="ECO:0000313" key="2">
    <source>
        <dbReference type="Proteomes" id="UP000017170"/>
    </source>
</evidence>
<accession>U6SM59</accession>
<gene>
    <name evidence="1" type="ORF">A33I_14050</name>
</gene>
<keyword evidence="2" id="KW-1185">Reference proteome</keyword>
<dbReference type="AlphaFoldDB" id="U6SM59"/>
<organism evidence="1 2">
    <name type="scientific">Alkalihalophilus marmarensis DSM 21297</name>
    <dbReference type="NCBI Taxonomy" id="1188261"/>
    <lineage>
        <taxon>Bacteria</taxon>
        <taxon>Bacillati</taxon>
        <taxon>Bacillota</taxon>
        <taxon>Bacilli</taxon>
        <taxon>Bacillales</taxon>
        <taxon>Bacillaceae</taxon>
        <taxon>Alkalihalophilus</taxon>
    </lineage>
</organism>
<dbReference type="RefSeq" id="WP_022628441.1">
    <property type="nucleotide sequence ID" value="NZ_ATAE01000031.1"/>
</dbReference>